<evidence type="ECO:0000256" key="1">
    <source>
        <dbReference type="SAM" id="MobiDB-lite"/>
    </source>
</evidence>
<dbReference type="Proteomes" id="UP001589575">
    <property type="component" value="Unassembled WGS sequence"/>
</dbReference>
<sequence>MIQPRGTLIRCRTLTRKNWYDPRAQGSSRFVDPRLPWLTCEKPYNVRLLSAVPSFSMFRRTTCGPRSSTATIPSRPWSNQRRH</sequence>
<gene>
    <name evidence="2" type="ORF">ACFFX0_31170</name>
</gene>
<feature type="region of interest" description="Disordered" evidence="1">
    <location>
        <begin position="62"/>
        <end position="83"/>
    </location>
</feature>
<reference evidence="2 3" key="1">
    <citation type="submission" date="2024-09" db="EMBL/GenBank/DDBJ databases">
        <authorList>
            <person name="Sun Q."/>
            <person name="Mori K."/>
        </authorList>
    </citation>
    <scope>NUCLEOTIDE SEQUENCE [LARGE SCALE GENOMIC DNA]</scope>
    <source>
        <strain evidence="2 3">CCM 7609</strain>
    </source>
</reference>
<organism evidence="2 3">
    <name type="scientific">Citricoccus parietis</name>
    <dbReference type="NCBI Taxonomy" id="592307"/>
    <lineage>
        <taxon>Bacteria</taxon>
        <taxon>Bacillati</taxon>
        <taxon>Actinomycetota</taxon>
        <taxon>Actinomycetes</taxon>
        <taxon>Micrococcales</taxon>
        <taxon>Micrococcaceae</taxon>
        <taxon>Citricoccus</taxon>
    </lineage>
</organism>
<comment type="caution">
    <text evidence="2">The sequence shown here is derived from an EMBL/GenBank/DDBJ whole genome shotgun (WGS) entry which is preliminary data.</text>
</comment>
<evidence type="ECO:0000313" key="2">
    <source>
        <dbReference type="EMBL" id="MFB9075385.1"/>
    </source>
</evidence>
<keyword evidence="3" id="KW-1185">Reference proteome</keyword>
<accession>A0ABV5G8W4</accession>
<feature type="compositionally biased region" description="Polar residues" evidence="1">
    <location>
        <begin position="64"/>
        <end position="83"/>
    </location>
</feature>
<dbReference type="EMBL" id="JBHMFI010000023">
    <property type="protein sequence ID" value="MFB9075385.1"/>
    <property type="molecule type" value="Genomic_DNA"/>
</dbReference>
<proteinExistence type="predicted"/>
<protein>
    <submittedName>
        <fullName evidence="2">Uncharacterized protein</fullName>
    </submittedName>
</protein>
<evidence type="ECO:0000313" key="3">
    <source>
        <dbReference type="Proteomes" id="UP001589575"/>
    </source>
</evidence>
<name>A0ABV5G8W4_9MICC</name>